<evidence type="ECO:0000259" key="2">
    <source>
        <dbReference type="PROSITE" id="PS50994"/>
    </source>
</evidence>
<dbReference type="PANTHER" id="PTHR46889">
    <property type="entry name" value="TRANSPOSASE INSF FOR INSERTION SEQUENCE IS3B-RELATED"/>
    <property type="match status" value="1"/>
</dbReference>
<dbReference type="InterPro" id="IPR001584">
    <property type="entry name" value="Integrase_cat-core"/>
</dbReference>
<evidence type="ECO:0000256" key="1">
    <source>
        <dbReference type="SAM" id="MobiDB-lite"/>
    </source>
</evidence>
<organism evidence="5 6">
    <name type="scientific">Paraflavitalea soli</name>
    <dbReference type="NCBI Taxonomy" id="2315862"/>
    <lineage>
        <taxon>Bacteria</taxon>
        <taxon>Pseudomonadati</taxon>
        <taxon>Bacteroidota</taxon>
        <taxon>Chitinophagia</taxon>
        <taxon>Chitinophagales</taxon>
        <taxon>Chitinophagaceae</taxon>
        <taxon>Paraflavitalea</taxon>
    </lineage>
</organism>
<dbReference type="GO" id="GO:0015074">
    <property type="term" value="P:DNA integration"/>
    <property type="evidence" value="ECO:0007669"/>
    <property type="project" value="InterPro"/>
</dbReference>
<dbReference type="GO" id="GO:0003676">
    <property type="term" value="F:nucleic acid binding"/>
    <property type="evidence" value="ECO:0007669"/>
    <property type="project" value="InterPro"/>
</dbReference>
<dbReference type="Gene3D" id="3.30.420.10">
    <property type="entry name" value="Ribonuclease H-like superfamily/Ribonuclease H"/>
    <property type="match status" value="1"/>
</dbReference>
<dbReference type="SUPFAM" id="SSF53098">
    <property type="entry name" value="Ribonuclease H-like"/>
    <property type="match status" value="1"/>
</dbReference>
<dbReference type="PANTHER" id="PTHR46889:SF5">
    <property type="entry name" value="INTEGRASE PROTEIN"/>
    <property type="match status" value="1"/>
</dbReference>
<evidence type="ECO:0000313" key="3">
    <source>
        <dbReference type="EMBL" id="AXY73633.1"/>
    </source>
</evidence>
<dbReference type="OrthoDB" id="9815231at2"/>
<dbReference type="EMBL" id="CP032157">
    <property type="protein sequence ID" value="AXY75934.1"/>
    <property type="molecule type" value="Genomic_DNA"/>
</dbReference>
<dbReference type="KEGG" id="pseg:D3H65_12215"/>
<dbReference type="PROSITE" id="PS50994">
    <property type="entry name" value="INTEGRASE"/>
    <property type="match status" value="1"/>
</dbReference>
<proteinExistence type="predicted"/>
<evidence type="ECO:0000313" key="5">
    <source>
        <dbReference type="EMBL" id="AXY75934.1"/>
    </source>
</evidence>
<dbReference type="InterPro" id="IPR048020">
    <property type="entry name" value="Transpos_IS3"/>
</dbReference>
<dbReference type="InterPro" id="IPR050900">
    <property type="entry name" value="Transposase_IS3/IS150/IS904"/>
</dbReference>
<dbReference type="RefSeq" id="WP_119049468.1">
    <property type="nucleotide sequence ID" value="NZ_CP032157.1"/>
</dbReference>
<keyword evidence="6" id="KW-1185">Reference proteome</keyword>
<dbReference type="Proteomes" id="UP000263900">
    <property type="component" value="Chromosome"/>
</dbReference>
<feature type="domain" description="Integrase catalytic" evidence="2">
    <location>
        <begin position="118"/>
        <end position="282"/>
    </location>
</feature>
<dbReference type="KEGG" id="pseg:D3H65_06390"/>
<feature type="region of interest" description="Disordered" evidence="1">
    <location>
        <begin position="274"/>
        <end position="303"/>
    </location>
</feature>
<name>A0A3B7MN44_9BACT</name>
<dbReference type="AlphaFoldDB" id="A0A3B7MN44"/>
<dbReference type="InterPro" id="IPR036397">
    <property type="entry name" value="RNaseH_sf"/>
</dbReference>
<sequence>MKQHYPQAAIGTLCALFGKTRQAYYEHGWQAANGQLREELVLDLATQARKVLKKEGAVKLLGSLRPALQAHNIRMGRDRFFKLLKKHNMLQKRKRSHARTTWSDHPYRKWPNLIKGLEVLKPQQHWVSDITYLRTEKGFMYLSLITDAYSRKIVGYHVSQNLRVQGCLIALNKAIRSLKDYVPQSLIHHSDRGIQYCCDQYVSVLQTNQIRISMTQTGSPYENPVAERVNGILKTELDLDRVFEGYSQATSVTHNAIDLYNRLRQHMSCDNLTPDQAHLREGKLKKRWKPRKRKNNPGDQQSS</sequence>
<accession>A0A3B7MN44</accession>
<feature type="compositionally biased region" description="Basic residues" evidence="1">
    <location>
        <begin position="283"/>
        <end position="295"/>
    </location>
</feature>
<evidence type="ECO:0000313" key="4">
    <source>
        <dbReference type="EMBL" id="AXY74700.1"/>
    </source>
</evidence>
<protein>
    <submittedName>
        <fullName evidence="5">IS3 family transposase</fullName>
    </submittedName>
</protein>
<dbReference type="NCBIfam" id="NF033516">
    <property type="entry name" value="transpos_IS3"/>
    <property type="match status" value="1"/>
</dbReference>
<dbReference type="InterPro" id="IPR012337">
    <property type="entry name" value="RNaseH-like_sf"/>
</dbReference>
<dbReference type="EMBL" id="CP032157">
    <property type="protein sequence ID" value="AXY73633.1"/>
    <property type="molecule type" value="Genomic_DNA"/>
</dbReference>
<evidence type="ECO:0000313" key="6">
    <source>
        <dbReference type="Proteomes" id="UP000263900"/>
    </source>
</evidence>
<dbReference type="KEGG" id="pseg:D3H65_18960"/>
<gene>
    <name evidence="3" type="ORF">D3H65_06390</name>
    <name evidence="4" type="ORF">D3H65_12215</name>
    <name evidence="5" type="ORF">D3H65_18960</name>
</gene>
<dbReference type="EMBL" id="CP032157">
    <property type="protein sequence ID" value="AXY74700.1"/>
    <property type="molecule type" value="Genomic_DNA"/>
</dbReference>
<reference evidence="5 6" key="1">
    <citation type="submission" date="2018-09" db="EMBL/GenBank/DDBJ databases">
        <title>Genome sequencing of strain 6GH32-13.</title>
        <authorList>
            <person name="Weon H.-Y."/>
            <person name="Heo J."/>
            <person name="Kwon S.-W."/>
        </authorList>
    </citation>
    <scope>NUCLEOTIDE SEQUENCE [LARGE SCALE GENOMIC DNA]</scope>
    <source>
        <strain evidence="5 6">5GH32-13</strain>
    </source>
</reference>
<dbReference type="Pfam" id="PF00665">
    <property type="entry name" value="rve"/>
    <property type="match status" value="1"/>
</dbReference>